<proteinExistence type="inferred from homology"/>
<evidence type="ECO:0000256" key="5">
    <source>
        <dbReference type="ARBA" id="ARBA00023237"/>
    </source>
</evidence>
<evidence type="ECO:0000256" key="2">
    <source>
        <dbReference type="ARBA" id="ARBA00006275"/>
    </source>
</evidence>
<reference evidence="8 9" key="1">
    <citation type="submission" date="2024-04" db="EMBL/GenBank/DDBJ databases">
        <title>WGS of bacteria from Torrens River.</title>
        <authorList>
            <person name="Wyrsch E.R."/>
            <person name="Drigo B."/>
        </authorList>
    </citation>
    <scope>NUCLEOTIDE SEQUENCE [LARGE SCALE GENOMIC DNA]</scope>
    <source>
        <strain evidence="8 9">TWI391</strain>
    </source>
</reference>
<dbReference type="Pfam" id="PF07980">
    <property type="entry name" value="SusD_RagB"/>
    <property type="match status" value="1"/>
</dbReference>
<dbReference type="Pfam" id="PF14322">
    <property type="entry name" value="SusD-like_3"/>
    <property type="match status" value="1"/>
</dbReference>
<feature type="domain" description="RagB/SusD" evidence="6">
    <location>
        <begin position="327"/>
        <end position="608"/>
    </location>
</feature>
<dbReference type="PROSITE" id="PS51257">
    <property type="entry name" value="PROKAR_LIPOPROTEIN"/>
    <property type="match status" value="1"/>
</dbReference>
<keyword evidence="4" id="KW-0472">Membrane</keyword>
<evidence type="ECO:0000313" key="8">
    <source>
        <dbReference type="EMBL" id="MEN5379474.1"/>
    </source>
</evidence>
<dbReference type="Gene3D" id="1.25.40.390">
    <property type="match status" value="1"/>
</dbReference>
<name>A0ABV0BY19_9SPHI</name>
<evidence type="ECO:0000313" key="9">
    <source>
        <dbReference type="Proteomes" id="UP001409291"/>
    </source>
</evidence>
<dbReference type="InterPro" id="IPR033985">
    <property type="entry name" value="SusD-like_N"/>
</dbReference>
<feature type="domain" description="SusD-like N-terminal" evidence="7">
    <location>
        <begin position="86"/>
        <end position="213"/>
    </location>
</feature>
<dbReference type="Proteomes" id="UP001409291">
    <property type="component" value="Unassembled WGS sequence"/>
</dbReference>
<sequence>MKKLFSNKIIWIALIGLLSTGCNNILDQDPDKIISDEQVFSDEIMINSVLANFYGRVHWGQNTADSYSYTILDEAGKSDGGPDNIQNYGDDLWRVYDYTLIRSINQFLAGLRSTNALNMTKKLSYEAEARFLRAWVYFNMARGMGGMPIVGDEVFEYTPGDDITALQYARSTESEIYSYIIKEIDEIHANLGDSPTINAGRINKWGALMLKARAAVYAGSLANYNNKMPNPIKTTNGEVGIAASEAQKFYELALGAAEQVINGGKYQLSLKKPDDLSRNFYEAINLKENNVEVIWARDYKYPGQTVEFTKNNIAPSLAEDIDRAYAGPILNLVEDFEYINDRNGVLKNKDANGNYIFYDNPLAIFQDKDPRLSGSIILPGSVFKGEVVTLQAGQKILQGGSYVTKIGQPGTSDANGLITAANGPITSNLQYVNKSGFFFRKFLDENPGASTRGRNSEMWFPRFRFAEAVMIASEAAFELNNIGKALGYLNQIRSRAGLKVLNTMSLADIVQERRVEFAFEDHRYWDLKRWRLADKIWNGSTQNPDAIQYALFPYKVVAPGNVNHGKWVFDKQPFTNSPNPRFFQMKNYYNFINQDWINNNPKMVRNPYQ</sequence>
<evidence type="ECO:0000259" key="7">
    <source>
        <dbReference type="Pfam" id="PF14322"/>
    </source>
</evidence>
<dbReference type="InterPro" id="IPR011990">
    <property type="entry name" value="TPR-like_helical_dom_sf"/>
</dbReference>
<comment type="subcellular location">
    <subcellularLocation>
        <location evidence="1">Cell outer membrane</location>
    </subcellularLocation>
</comment>
<evidence type="ECO:0000256" key="1">
    <source>
        <dbReference type="ARBA" id="ARBA00004442"/>
    </source>
</evidence>
<accession>A0ABV0BY19</accession>
<keyword evidence="9" id="KW-1185">Reference proteome</keyword>
<gene>
    <name evidence="8" type="ORF">ABE541_19565</name>
</gene>
<evidence type="ECO:0000256" key="3">
    <source>
        <dbReference type="ARBA" id="ARBA00022729"/>
    </source>
</evidence>
<dbReference type="EMBL" id="JBDJNQ010000010">
    <property type="protein sequence ID" value="MEN5379474.1"/>
    <property type="molecule type" value="Genomic_DNA"/>
</dbReference>
<organism evidence="8 9">
    <name type="scientific">Sphingobacterium kitahiroshimense</name>
    <dbReference type="NCBI Taxonomy" id="470446"/>
    <lineage>
        <taxon>Bacteria</taxon>
        <taxon>Pseudomonadati</taxon>
        <taxon>Bacteroidota</taxon>
        <taxon>Sphingobacteriia</taxon>
        <taxon>Sphingobacteriales</taxon>
        <taxon>Sphingobacteriaceae</taxon>
        <taxon>Sphingobacterium</taxon>
    </lineage>
</organism>
<comment type="similarity">
    <text evidence="2">Belongs to the SusD family.</text>
</comment>
<evidence type="ECO:0000259" key="6">
    <source>
        <dbReference type="Pfam" id="PF07980"/>
    </source>
</evidence>
<keyword evidence="3" id="KW-0732">Signal</keyword>
<dbReference type="InterPro" id="IPR012944">
    <property type="entry name" value="SusD_RagB_dom"/>
</dbReference>
<evidence type="ECO:0000256" key="4">
    <source>
        <dbReference type="ARBA" id="ARBA00023136"/>
    </source>
</evidence>
<dbReference type="RefSeq" id="WP_346582243.1">
    <property type="nucleotide sequence ID" value="NZ_JBDJNQ010000010.1"/>
</dbReference>
<comment type="caution">
    <text evidence="8">The sequence shown here is derived from an EMBL/GenBank/DDBJ whole genome shotgun (WGS) entry which is preliminary data.</text>
</comment>
<protein>
    <submittedName>
        <fullName evidence="8">RagB/SusD family nutrient uptake outer membrane protein</fullName>
    </submittedName>
</protein>
<keyword evidence="5" id="KW-0998">Cell outer membrane</keyword>
<dbReference type="SUPFAM" id="SSF48452">
    <property type="entry name" value="TPR-like"/>
    <property type="match status" value="1"/>
</dbReference>